<evidence type="ECO:0000259" key="1">
    <source>
        <dbReference type="Pfam" id="PF03981"/>
    </source>
</evidence>
<dbReference type="EMBL" id="UINC01004427">
    <property type="protein sequence ID" value="SVA14245.1"/>
    <property type="molecule type" value="Genomic_DNA"/>
</dbReference>
<evidence type="ECO:0000313" key="2">
    <source>
        <dbReference type="EMBL" id="SVA14245.1"/>
    </source>
</evidence>
<dbReference type="Pfam" id="PF03981">
    <property type="entry name" value="Ubiq_cyt_C_chap"/>
    <property type="match status" value="1"/>
</dbReference>
<accession>A0A381TDN2</accession>
<reference evidence="2" key="1">
    <citation type="submission" date="2018-05" db="EMBL/GenBank/DDBJ databases">
        <authorList>
            <person name="Lanie J.A."/>
            <person name="Ng W.-L."/>
            <person name="Kazmierczak K.M."/>
            <person name="Andrzejewski T.M."/>
            <person name="Davidsen T.M."/>
            <person name="Wayne K.J."/>
            <person name="Tettelin H."/>
            <person name="Glass J.I."/>
            <person name="Rusch D."/>
            <person name="Podicherti R."/>
            <person name="Tsui H.-C.T."/>
            <person name="Winkler M.E."/>
        </authorList>
    </citation>
    <scope>NUCLEOTIDE SEQUENCE</scope>
</reference>
<feature type="domain" description="Ubiquinol-cytochrome c chaperone" evidence="1">
    <location>
        <begin position="42"/>
        <end position="162"/>
    </location>
</feature>
<dbReference type="AlphaFoldDB" id="A0A381TDN2"/>
<sequence length="180" mass="21811">MFKKIKEIFSIKTPDYKDYSFPHEILYKKILQTSYNNWFYKDLKVDDTIEGRFEIIVLHIFVLFKILDERNEENTFFKQKLLETFIEELDSTYREIGISDNTFAKKMKIAVQSIYGRIDSYNNQFDNIDLFSESLQRNIWPLEKGKIKESKLLSNYVYDKIKKYKNKGYKDIIQRPSEEF</sequence>
<gene>
    <name evidence="2" type="ORF">METZ01_LOCUS67099</name>
</gene>
<proteinExistence type="predicted"/>
<organism evidence="2">
    <name type="scientific">marine metagenome</name>
    <dbReference type="NCBI Taxonomy" id="408172"/>
    <lineage>
        <taxon>unclassified sequences</taxon>
        <taxon>metagenomes</taxon>
        <taxon>ecological metagenomes</taxon>
    </lineage>
</organism>
<dbReference type="InterPro" id="IPR021150">
    <property type="entry name" value="Ubiq_cyt_c_chap"/>
</dbReference>
<protein>
    <recommendedName>
        <fullName evidence="1">Ubiquinol-cytochrome c chaperone domain-containing protein</fullName>
    </recommendedName>
</protein>
<name>A0A381TDN2_9ZZZZ</name>